<keyword evidence="3" id="KW-1185">Reference proteome</keyword>
<sequence length="137" mass="15681">MKAVIDTNGLLNAISKRGSKKWLYNAFIAESFIWVFSNEILTEYDEVIGRKFSQDVANYVISSLLVSANHERFEPSYKYQLVTKDPDDNKFVDCAIGANVDYLVTDDRHILSLLTIPDLFPPVPIVTFTQFRNILKD</sequence>
<dbReference type="AlphaFoldDB" id="A0A7K1SBU2"/>
<evidence type="ECO:0000313" key="3">
    <source>
        <dbReference type="Proteomes" id="UP000436006"/>
    </source>
</evidence>
<dbReference type="PANTHER" id="PTHR34610:SF3">
    <property type="entry name" value="SSL7007 PROTEIN"/>
    <property type="match status" value="1"/>
</dbReference>
<reference evidence="2 3" key="1">
    <citation type="submission" date="2019-12" db="EMBL/GenBank/DDBJ databases">
        <title>Spirosoma sp. HMF4905 genome sequencing and assembly.</title>
        <authorList>
            <person name="Kang H."/>
            <person name="Cha I."/>
            <person name="Kim H."/>
            <person name="Joh K."/>
        </authorList>
    </citation>
    <scope>NUCLEOTIDE SEQUENCE [LARGE SCALE GENOMIC DNA]</scope>
    <source>
        <strain evidence="2 3">HMF4905</strain>
    </source>
</reference>
<dbReference type="Proteomes" id="UP000436006">
    <property type="component" value="Unassembled WGS sequence"/>
</dbReference>
<dbReference type="EMBL" id="WPIN01000004">
    <property type="protein sequence ID" value="MVM31036.1"/>
    <property type="molecule type" value="Genomic_DNA"/>
</dbReference>
<feature type="domain" description="PIN" evidence="1">
    <location>
        <begin position="2"/>
        <end position="109"/>
    </location>
</feature>
<evidence type="ECO:0000259" key="1">
    <source>
        <dbReference type="Pfam" id="PF13470"/>
    </source>
</evidence>
<organism evidence="2 3">
    <name type="scientific">Spirosoma arboris</name>
    <dbReference type="NCBI Taxonomy" id="2682092"/>
    <lineage>
        <taxon>Bacteria</taxon>
        <taxon>Pseudomonadati</taxon>
        <taxon>Bacteroidota</taxon>
        <taxon>Cytophagia</taxon>
        <taxon>Cytophagales</taxon>
        <taxon>Cytophagaceae</taxon>
        <taxon>Spirosoma</taxon>
    </lineage>
</organism>
<proteinExistence type="predicted"/>
<gene>
    <name evidence="2" type="ORF">GO755_13430</name>
</gene>
<protein>
    <submittedName>
        <fullName evidence="2">Putative toxin-antitoxin system toxin component, PIN family</fullName>
    </submittedName>
</protein>
<comment type="caution">
    <text evidence="2">The sequence shown here is derived from an EMBL/GenBank/DDBJ whole genome shotgun (WGS) entry which is preliminary data.</text>
</comment>
<evidence type="ECO:0000313" key="2">
    <source>
        <dbReference type="EMBL" id="MVM31036.1"/>
    </source>
</evidence>
<dbReference type="InterPro" id="IPR029060">
    <property type="entry name" value="PIN-like_dom_sf"/>
</dbReference>
<dbReference type="NCBIfam" id="TIGR00305">
    <property type="entry name" value="putative toxin-antitoxin system toxin component, PIN family"/>
    <property type="match status" value="1"/>
</dbReference>
<dbReference type="InterPro" id="IPR002850">
    <property type="entry name" value="PIN_toxin-like"/>
</dbReference>
<accession>A0A7K1SBU2</accession>
<dbReference type="InterPro" id="IPR002716">
    <property type="entry name" value="PIN_dom"/>
</dbReference>
<dbReference type="SUPFAM" id="SSF88723">
    <property type="entry name" value="PIN domain-like"/>
    <property type="match status" value="1"/>
</dbReference>
<name>A0A7K1SBU2_9BACT</name>
<dbReference type="RefSeq" id="WP_157585520.1">
    <property type="nucleotide sequence ID" value="NZ_WPIN01000004.1"/>
</dbReference>
<dbReference type="PANTHER" id="PTHR34610">
    <property type="entry name" value="SSL7007 PROTEIN"/>
    <property type="match status" value="1"/>
</dbReference>
<dbReference type="Pfam" id="PF13470">
    <property type="entry name" value="PIN_3"/>
    <property type="match status" value="1"/>
</dbReference>